<feature type="transmembrane region" description="Helical" evidence="6">
    <location>
        <begin position="325"/>
        <end position="343"/>
    </location>
</feature>
<dbReference type="PROSITE" id="PS00107">
    <property type="entry name" value="PROTEIN_KINASE_ATP"/>
    <property type="match status" value="1"/>
</dbReference>
<dbReference type="RefSeq" id="WP_050996364.1">
    <property type="nucleotide sequence ID" value="NZ_AJYJ02000140.1"/>
</dbReference>
<dbReference type="SUPFAM" id="SSF56112">
    <property type="entry name" value="Protein kinase-like (PK-like)"/>
    <property type="match status" value="1"/>
</dbReference>
<proteinExistence type="predicted"/>
<dbReference type="InterPro" id="IPR008271">
    <property type="entry name" value="Ser/Thr_kinase_AS"/>
</dbReference>
<keyword evidence="1" id="KW-0808">Transferase</keyword>
<dbReference type="CDD" id="cd14014">
    <property type="entry name" value="STKc_PknB_like"/>
    <property type="match status" value="1"/>
</dbReference>
<protein>
    <submittedName>
        <fullName evidence="8">Serine/threonine protein kinase</fullName>
    </submittedName>
</protein>
<keyword evidence="4 5" id="KW-0067">ATP-binding</keyword>
<keyword evidence="6" id="KW-0812">Transmembrane</keyword>
<evidence type="ECO:0000256" key="2">
    <source>
        <dbReference type="ARBA" id="ARBA00022741"/>
    </source>
</evidence>
<name>A0ABX3AQ82_ALILO</name>
<dbReference type="PANTHER" id="PTHR43289">
    <property type="entry name" value="MITOGEN-ACTIVATED PROTEIN KINASE KINASE KINASE 20-RELATED"/>
    <property type="match status" value="1"/>
</dbReference>
<dbReference type="InterPro" id="IPR011009">
    <property type="entry name" value="Kinase-like_dom_sf"/>
</dbReference>
<keyword evidence="8" id="KW-0723">Serine/threonine-protein kinase</keyword>
<keyword evidence="9" id="KW-1185">Reference proteome</keyword>
<dbReference type="GO" id="GO:0004674">
    <property type="term" value="F:protein serine/threonine kinase activity"/>
    <property type="evidence" value="ECO:0007669"/>
    <property type="project" value="UniProtKB-KW"/>
</dbReference>
<evidence type="ECO:0000256" key="3">
    <source>
        <dbReference type="ARBA" id="ARBA00022777"/>
    </source>
</evidence>
<evidence type="ECO:0000259" key="7">
    <source>
        <dbReference type="PROSITE" id="PS50011"/>
    </source>
</evidence>
<evidence type="ECO:0000256" key="4">
    <source>
        <dbReference type="ARBA" id="ARBA00022840"/>
    </source>
</evidence>
<keyword evidence="6" id="KW-0472">Membrane</keyword>
<dbReference type="SMART" id="SM00220">
    <property type="entry name" value="S_TKc"/>
    <property type="match status" value="1"/>
</dbReference>
<evidence type="ECO:0000313" key="8">
    <source>
        <dbReference type="EMBL" id="OEF09662.1"/>
    </source>
</evidence>
<keyword evidence="6" id="KW-1133">Transmembrane helix</keyword>
<evidence type="ECO:0000313" key="9">
    <source>
        <dbReference type="Proteomes" id="UP000095059"/>
    </source>
</evidence>
<comment type="caution">
    <text evidence="8">The sequence shown here is derived from an EMBL/GenBank/DDBJ whole genome shotgun (WGS) entry which is preliminary data.</text>
</comment>
<keyword evidence="3 8" id="KW-0418">Kinase</keyword>
<reference evidence="8 9" key="1">
    <citation type="journal article" date="2012" name="Science">
        <title>Ecological populations of bacteria act as socially cohesive units of antibiotic production and resistance.</title>
        <authorList>
            <person name="Cordero O.X."/>
            <person name="Wildschutte H."/>
            <person name="Kirkup B."/>
            <person name="Proehl S."/>
            <person name="Ngo L."/>
            <person name="Hussain F."/>
            <person name="Le Roux F."/>
            <person name="Mincer T."/>
            <person name="Polz M.F."/>
        </authorList>
    </citation>
    <scope>NUCLEOTIDE SEQUENCE [LARGE SCALE GENOMIC DNA]</scope>
    <source>
        <strain evidence="8 9">5S-186</strain>
    </source>
</reference>
<dbReference type="PROSITE" id="PS00108">
    <property type="entry name" value="PROTEIN_KINASE_ST"/>
    <property type="match status" value="1"/>
</dbReference>
<evidence type="ECO:0000256" key="6">
    <source>
        <dbReference type="SAM" id="Phobius"/>
    </source>
</evidence>
<accession>A0ABX3AQ82</accession>
<dbReference type="Proteomes" id="UP000095059">
    <property type="component" value="Unassembled WGS sequence"/>
</dbReference>
<organism evidence="8 9">
    <name type="scientific">Aliivibrio logei 5S-186</name>
    <dbReference type="NCBI Taxonomy" id="626086"/>
    <lineage>
        <taxon>Bacteria</taxon>
        <taxon>Pseudomonadati</taxon>
        <taxon>Pseudomonadota</taxon>
        <taxon>Gammaproteobacteria</taxon>
        <taxon>Vibrionales</taxon>
        <taxon>Vibrionaceae</taxon>
        <taxon>Aliivibrio</taxon>
    </lineage>
</organism>
<feature type="binding site" evidence="5">
    <location>
        <position position="95"/>
    </location>
    <ligand>
        <name>ATP</name>
        <dbReference type="ChEBI" id="CHEBI:30616"/>
    </ligand>
</feature>
<feature type="domain" description="Protein kinase" evidence="7">
    <location>
        <begin position="64"/>
        <end position="317"/>
    </location>
</feature>
<evidence type="ECO:0000256" key="1">
    <source>
        <dbReference type="ARBA" id="ARBA00022679"/>
    </source>
</evidence>
<keyword evidence="2 5" id="KW-0547">Nucleotide-binding</keyword>
<dbReference type="InterPro" id="IPR017441">
    <property type="entry name" value="Protein_kinase_ATP_BS"/>
</dbReference>
<sequence>MDLDDIQQQKVLDDLKNSHPDIYRDVTPLLNITASDPFSDLFSFHAQQAFHVEWDFSRQLVDKYQITEELGRGGMGVVYSAYRDNGTFEQELAIKFIQPDFNNLLNKRALFEEAQLLARLNHPYIAKVFDGGEHQGVIYVVMEKVIGTTLNEFLYSTQLSPKEKLLLFSQICQALEHAHQNDVLHADLKPENILIDKQHCPKLIDFNLTQKVQNSRGRGIKELVAYSEHFASPEQKKGDYLTPLSDVYSLGKILHLLFPDLESKHDIACIQQKATQINLSKRYNSVEDLRHDIESVVSSQPITLKQQNPLYVLHCLLKRKPVPSFLLVLLILSGLLFSGLLIFKNHQLEQEKIVAQEMVDELIQLLIHSKKTSLSRSSIKARLDISHRRILSNPNVPTHIKHKILLEINNPLSSKKYSNCLESHETLLEPKFIKS</sequence>
<dbReference type="EMBL" id="AJYJ02000140">
    <property type="protein sequence ID" value="OEF09662.1"/>
    <property type="molecule type" value="Genomic_DNA"/>
</dbReference>
<dbReference type="PROSITE" id="PS50011">
    <property type="entry name" value="PROTEIN_KINASE_DOM"/>
    <property type="match status" value="1"/>
</dbReference>
<evidence type="ECO:0000256" key="5">
    <source>
        <dbReference type="PROSITE-ProRule" id="PRU10141"/>
    </source>
</evidence>
<dbReference type="InterPro" id="IPR000719">
    <property type="entry name" value="Prot_kinase_dom"/>
</dbReference>
<dbReference type="PANTHER" id="PTHR43289:SF34">
    <property type="entry name" value="SERINE_THREONINE-PROTEIN KINASE YBDM-RELATED"/>
    <property type="match status" value="1"/>
</dbReference>
<dbReference type="Pfam" id="PF00069">
    <property type="entry name" value="Pkinase"/>
    <property type="match status" value="1"/>
</dbReference>
<gene>
    <name evidence="8" type="ORF">A1Q5_02705</name>
</gene>
<dbReference type="Gene3D" id="1.10.510.10">
    <property type="entry name" value="Transferase(Phosphotransferase) domain 1"/>
    <property type="match status" value="1"/>
</dbReference>